<keyword evidence="4" id="KW-0410">Iron transport</keyword>
<protein>
    <recommendedName>
        <fullName evidence="18">TonB-dependent receptor</fullName>
    </recommendedName>
</protein>
<dbReference type="Pfam" id="PF00593">
    <property type="entry name" value="TonB_dep_Rec_b-barrel"/>
    <property type="match status" value="1"/>
</dbReference>
<keyword evidence="10 11" id="KW-0998">Cell outer membrane</keyword>
<dbReference type="EMBL" id="CP020083">
    <property type="protein sequence ID" value="ASR51011.1"/>
    <property type="molecule type" value="Genomic_DNA"/>
</dbReference>
<feature type="signal peptide" evidence="13">
    <location>
        <begin position="1"/>
        <end position="22"/>
    </location>
</feature>
<evidence type="ECO:0000256" key="12">
    <source>
        <dbReference type="RuleBase" id="RU003357"/>
    </source>
</evidence>
<feature type="domain" description="TonB-dependent receptor-like beta-barrel" evidence="14">
    <location>
        <begin position="278"/>
        <end position="781"/>
    </location>
</feature>
<evidence type="ECO:0000256" key="1">
    <source>
        <dbReference type="ARBA" id="ARBA00004571"/>
    </source>
</evidence>
<dbReference type="InterPro" id="IPR036942">
    <property type="entry name" value="Beta-barrel_TonB_sf"/>
</dbReference>
<dbReference type="CDD" id="cd01347">
    <property type="entry name" value="ligand_gated_channel"/>
    <property type="match status" value="1"/>
</dbReference>
<evidence type="ECO:0000256" key="13">
    <source>
        <dbReference type="SAM" id="SignalP"/>
    </source>
</evidence>
<keyword evidence="6" id="KW-0408">Iron</keyword>
<keyword evidence="13" id="KW-0732">Signal</keyword>
<keyword evidence="8 12" id="KW-0798">TonB box</keyword>
<dbReference type="InterPro" id="IPR012910">
    <property type="entry name" value="Plug_dom"/>
</dbReference>
<keyword evidence="5 11" id="KW-0812">Transmembrane</keyword>
<evidence type="ECO:0000256" key="10">
    <source>
        <dbReference type="ARBA" id="ARBA00023237"/>
    </source>
</evidence>
<evidence type="ECO:0000256" key="2">
    <source>
        <dbReference type="ARBA" id="ARBA00022448"/>
    </source>
</evidence>
<evidence type="ECO:0000259" key="14">
    <source>
        <dbReference type="Pfam" id="PF00593"/>
    </source>
</evidence>
<evidence type="ECO:0000256" key="4">
    <source>
        <dbReference type="ARBA" id="ARBA00022496"/>
    </source>
</evidence>
<organism evidence="16 17">
    <name type="scientific">Blastomonas fulva</name>
    <dbReference type="NCBI Taxonomy" id="1550728"/>
    <lineage>
        <taxon>Bacteria</taxon>
        <taxon>Pseudomonadati</taxon>
        <taxon>Pseudomonadota</taxon>
        <taxon>Alphaproteobacteria</taxon>
        <taxon>Sphingomonadales</taxon>
        <taxon>Sphingomonadaceae</taxon>
        <taxon>Blastomonas</taxon>
    </lineage>
</organism>
<evidence type="ECO:0000259" key="15">
    <source>
        <dbReference type="Pfam" id="PF07715"/>
    </source>
</evidence>
<evidence type="ECO:0000256" key="3">
    <source>
        <dbReference type="ARBA" id="ARBA00022452"/>
    </source>
</evidence>
<dbReference type="InterPro" id="IPR000531">
    <property type="entry name" value="Beta-barrel_TonB"/>
</dbReference>
<gene>
    <name evidence="16" type="ORF">B5J99_05625</name>
</gene>
<accession>A0ABM6M581</accession>
<evidence type="ECO:0000313" key="16">
    <source>
        <dbReference type="EMBL" id="ASR51011.1"/>
    </source>
</evidence>
<dbReference type="Gene3D" id="2.170.130.10">
    <property type="entry name" value="TonB-dependent receptor, plug domain"/>
    <property type="match status" value="1"/>
</dbReference>
<evidence type="ECO:0000256" key="7">
    <source>
        <dbReference type="ARBA" id="ARBA00023065"/>
    </source>
</evidence>
<dbReference type="Pfam" id="PF07715">
    <property type="entry name" value="Plug"/>
    <property type="match status" value="1"/>
</dbReference>
<dbReference type="SUPFAM" id="SSF56935">
    <property type="entry name" value="Porins"/>
    <property type="match status" value="1"/>
</dbReference>
<comment type="similarity">
    <text evidence="11 12">Belongs to the TonB-dependent receptor family.</text>
</comment>
<dbReference type="InterPro" id="IPR037066">
    <property type="entry name" value="Plug_dom_sf"/>
</dbReference>
<evidence type="ECO:0000256" key="5">
    <source>
        <dbReference type="ARBA" id="ARBA00022692"/>
    </source>
</evidence>
<comment type="subcellular location">
    <subcellularLocation>
        <location evidence="1 11">Cell outer membrane</location>
        <topology evidence="1 11">Multi-pass membrane protein</topology>
    </subcellularLocation>
</comment>
<evidence type="ECO:0000256" key="9">
    <source>
        <dbReference type="ARBA" id="ARBA00023136"/>
    </source>
</evidence>
<evidence type="ECO:0000256" key="11">
    <source>
        <dbReference type="PROSITE-ProRule" id="PRU01360"/>
    </source>
</evidence>
<evidence type="ECO:0000256" key="6">
    <source>
        <dbReference type="ARBA" id="ARBA00023004"/>
    </source>
</evidence>
<feature type="domain" description="TonB-dependent receptor plug" evidence="15">
    <location>
        <begin position="48"/>
        <end position="150"/>
    </location>
</feature>
<sequence>MTHRFKASLLAVSALTSVPAMAQQEADPARGASDDVIIVTARKTEETLQEAPTTVSVVTAAAIDRLGLDNLTDIAKTVPGLVFDDTFGRDANRPVIRGQANILGQSGVAFFIDGIYYSGSLADYDVDTVERFEVVKGPQSALYGRNTYSGAINLISKAPGDTWTGRVQADIAEDDRYEVTANVRGPLAQGLGIALGGRVLDNAGAFRNAFDGTKIGKQQSYSGFGLLQFNNGGPFRASLRANYNVLDDGQPAIFAQPANANNCFPDNSALYRGQSRYFCGTIQPQQVNTDYRRQFVDPENVGLESKTLNAAFRMDFDFTDELTLTSLTGYNRRTANTKTDGDYSPNSFNMVIFAYGATGPAPAPIVPPRTTRFTAFATSVQDFTFSNRQVTDDWSQELRLAYEGERIQLMLGGYYFDQSDVSRDTRIVPPGSLARAQANSAAATASLCAQLPTCGIFTPINVTAANLPESRNINQFDIENKAIFGSATFDITDTLSFSAEGRYAEEQIRQTTFTFNNGQALPAPRVVQATFKEFTPRFTLSWQASRDNLFYAVYAEGQKPGGFNSNQAILAGFPTFDPEDNKTYEIGTKNTFFDGKLTANLALYHTEVKGYQITQNVSVPPNQVSLTRNGGNARVNGAELELLIRPVRNFTVTANYSYVNAKFTAGTDENLGLINDLIDDRLANCSTGDQFPNIAGCQSLFGSIRGKRVPRAPAHTMFVDVDYRRPVSSEWDFFVGSNVNMVSTSFDQVLNFAETGGSVVVDARLGFQSDRFRVMAYARNLFDEDSVAQIIRYADANADLRRNFIAGLRPPRRIGIILTASF</sequence>
<dbReference type="GeneID" id="303485057"/>
<dbReference type="Gene3D" id="2.40.170.20">
    <property type="entry name" value="TonB-dependent receptor, beta-barrel domain"/>
    <property type="match status" value="1"/>
</dbReference>
<dbReference type="PROSITE" id="PS52016">
    <property type="entry name" value="TONB_DEPENDENT_REC_3"/>
    <property type="match status" value="1"/>
</dbReference>
<proteinExistence type="inferred from homology"/>
<dbReference type="Proteomes" id="UP000258016">
    <property type="component" value="Chromosome"/>
</dbReference>
<keyword evidence="3 11" id="KW-1134">Transmembrane beta strand</keyword>
<dbReference type="PANTHER" id="PTHR32552">
    <property type="entry name" value="FERRICHROME IRON RECEPTOR-RELATED"/>
    <property type="match status" value="1"/>
</dbReference>
<reference evidence="16 17" key="1">
    <citation type="submission" date="2017-03" db="EMBL/GenBank/DDBJ databases">
        <title>Complete genome sequence of Blastomonas fulva degrading microcsystin LR.</title>
        <authorList>
            <person name="Lee H.-g."/>
            <person name="Jin L."/>
            <person name="oh H.-M."/>
        </authorList>
    </citation>
    <scope>NUCLEOTIDE SEQUENCE [LARGE SCALE GENOMIC DNA]</scope>
    <source>
        <strain evidence="16 17">T2</strain>
    </source>
</reference>
<keyword evidence="17" id="KW-1185">Reference proteome</keyword>
<dbReference type="RefSeq" id="WP_117351821.1">
    <property type="nucleotide sequence ID" value="NZ_CP020083.1"/>
</dbReference>
<keyword evidence="7" id="KW-0406">Ion transport</keyword>
<feature type="chain" id="PRO_5046531288" description="TonB-dependent receptor" evidence="13">
    <location>
        <begin position="23"/>
        <end position="822"/>
    </location>
</feature>
<name>A0ABM6M581_9SPHN</name>
<evidence type="ECO:0000313" key="17">
    <source>
        <dbReference type="Proteomes" id="UP000258016"/>
    </source>
</evidence>
<keyword evidence="2 11" id="KW-0813">Transport</keyword>
<keyword evidence="9 11" id="KW-0472">Membrane</keyword>
<evidence type="ECO:0000256" key="8">
    <source>
        <dbReference type="ARBA" id="ARBA00023077"/>
    </source>
</evidence>
<evidence type="ECO:0008006" key="18">
    <source>
        <dbReference type="Google" id="ProtNLM"/>
    </source>
</evidence>
<dbReference type="InterPro" id="IPR039426">
    <property type="entry name" value="TonB-dep_rcpt-like"/>
</dbReference>
<dbReference type="PANTHER" id="PTHR32552:SF81">
    <property type="entry name" value="TONB-DEPENDENT OUTER MEMBRANE RECEPTOR"/>
    <property type="match status" value="1"/>
</dbReference>